<proteinExistence type="predicted"/>
<dbReference type="PANTHER" id="PTHR47939:SF5">
    <property type="entry name" value="PENTACOTRIPEPTIDE-REPEAT REGION OF PRORP DOMAIN-CONTAINING PROTEIN"/>
    <property type="match status" value="1"/>
</dbReference>
<sequence>MPRRTSATAHGGPRGDAPTPPPVSHGDEDSDSDELSAAPSRSASALELNADAFGRPADPSAERDAQQKWNDFKNTSIWKLKTFNRQRFEDVIQAIFANPVSAKVRLHHLEETMARMQRVGITPNGYLELRVQVILAARSKSYVLASKAVAEFEAAGHRADEIMLSEMIKCAALSLGPERAHSEAQAWFRRIAGMRLPVSQLSWRIYYHMILACLTSRNLPRAERWYKALEDHGKLAQAHNALIEWIIVYCCEIRYIEGAMMWFGKLAASGIRPRTSVFVSLMRMYLELGQTAEVFKIDQSMQVLGVSRSQESYELLVSAHCKARQFREARLLYEQMFSKNVRCSVQLYKTFIRAHTEEGNWRQVIKWYGTMSRERLRSQSAQYLHAYALYMSQGPDAFVRSTLRNVIQWPVKGSENTQRKAQVLLDMCEVASNVEACLNSSDLAALHRVLEGLVASTPANDTEPHSTLLDTSSRTPPRLLLPPHLLLSALQALLKSGTFAIVHLAVSLFEQALPLPHYAQIAGMADSLLQHVVSIGDASTAERIYDKARSISSAKLSNSTIDSYARLLSRSSATIHAVDNVFADIVDFDITLSVECMQEIVFAYLALGDPGHAAQWAARIIRTHRAVPRSVLVQLAAEKIRSGTVRAQVLKWIFRLLSDTPSRPASSVTSGNNVHDLLRIGGLERADVPSAAPPASILDQMIDSAVLGKDLDLVYLQAKHMALGTREAIQDLQLMSAARALDLDGYLQMAEFCRSVGHPASGITWLKTSECIGLVSQLDKEADRASRSSHELARYVRALAECHYSSDLDPSEALRTGKVSREWLEQHAGTCEHRARTLELIHAFVQSEALIRECQAGAAAKARLLYMALRQLGAQPTRAAAEELVKLCATSRPLLGLAVIVVRDITRDPGGRPPHMHVYNTLLGMLLQHKYLTAAHRLFAAIVDQSKRRTWRSLPLLPARPSTGNLVKLLLANTKPHLDPGAAGAGDDPGRQVGRRVRVPRHVWVPRVQAYTAALATTDAMHHLSPWVCGEMAARLRNADMLADARIWQDLQASGIKRRERAEASVVAAGGRVGEVDEDDRHQRTGGGAAAQL</sequence>
<dbReference type="Pfam" id="PF01535">
    <property type="entry name" value="PPR"/>
    <property type="match status" value="1"/>
</dbReference>
<dbReference type="Gene3D" id="1.25.40.10">
    <property type="entry name" value="Tetratricopeptide repeat domain"/>
    <property type="match status" value="1"/>
</dbReference>
<feature type="region of interest" description="Disordered" evidence="2">
    <location>
        <begin position="1"/>
        <end position="68"/>
    </location>
</feature>
<dbReference type="InterPro" id="IPR050667">
    <property type="entry name" value="PPR-containing_protein"/>
</dbReference>
<accession>A0ABR4N8D8</accession>
<dbReference type="PANTHER" id="PTHR47939">
    <property type="entry name" value="MEMBRANE-ASSOCIATED SALT-INDUCIBLE PROTEIN-LIKE"/>
    <property type="match status" value="1"/>
</dbReference>
<feature type="repeat" description="PPR" evidence="1">
    <location>
        <begin position="309"/>
        <end position="343"/>
    </location>
</feature>
<feature type="compositionally biased region" description="Low complexity" evidence="2">
    <location>
        <begin position="36"/>
        <end position="45"/>
    </location>
</feature>
<evidence type="ECO:0000256" key="2">
    <source>
        <dbReference type="SAM" id="MobiDB-lite"/>
    </source>
</evidence>
<protein>
    <submittedName>
        <fullName evidence="3">Uncharacterized protein</fullName>
    </submittedName>
</protein>
<evidence type="ECO:0000256" key="1">
    <source>
        <dbReference type="PROSITE-ProRule" id="PRU00708"/>
    </source>
</evidence>
<dbReference type="EMBL" id="JADGIZ020000021">
    <property type="protein sequence ID" value="KAL2915786.1"/>
    <property type="molecule type" value="Genomic_DNA"/>
</dbReference>
<dbReference type="NCBIfam" id="TIGR00756">
    <property type="entry name" value="PPR"/>
    <property type="match status" value="1"/>
</dbReference>
<organism evidence="3 4">
    <name type="scientific">Polyrhizophydium stewartii</name>
    <dbReference type="NCBI Taxonomy" id="2732419"/>
    <lineage>
        <taxon>Eukaryota</taxon>
        <taxon>Fungi</taxon>
        <taxon>Fungi incertae sedis</taxon>
        <taxon>Chytridiomycota</taxon>
        <taxon>Chytridiomycota incertae sedis</taxon>
        <taxon>Chytridiomycetes</taxon>
        <taxon>Rhizophydiales</taxon>
        <taxon>Rhizophydiales incertae sedis</taxon>
        <taxon>Polyrhizophydium</taxon>
    </lineage>
</organism>
<name>A0ABR4N8D8_9FUNG</name>
<evidence type="ECO:0000313" key="4">
    <source>
        <dbReference type="Proteomes" id="UP001527925"/>
    </source>
</evidence>
<reference evidence="3 4" key="1">
    <citation type="submission" date="2023-09" db="EMBL/GenBank/DDBJ databases">
        <title>Pangenome analysis of Batrachochytrium dendrobatidis and related Chytrids.</title>
        <authorList>
            <person name="Yacoub M.N."/>
            <person name="Stajich J.E."/>
            <person name="James T.Y."/>
        </authorList>
    </citation>
    <scope>NUCLEOTIDE SEQUENCE [LARGE SCALE GENOMIC DNA]</scope>
    <source>
        <strain evidence="3 4">JEL0888</strain>
    </source>
</reference>
<dbReference type="InterPro" id="IPR002885">
    <property type="entry name" value="PPR_rpt"/>
</dbReference>
<dbReference type="Proteomes" id="UP001527925">
    <property type="component" value="Unassembled WGS sequence"/>
</dbReference>
<evidence type="ECO:0000313" key="3">
    <source>
        <dbReference type="EMBL" id="KAL2915786.1"/>
    </source>
</evidence>
<feature type="region of interest" description="Disordered" evidence="2">
    <location>
        <begin position="1073"/>
        <end position="1093"/>
    </location>
</feature>
<comment type="caution">
    <text evidence="3">The sequence shown here is derived from an EMBL/GenBank/DDBJ whole genome shotgun (WGS) entry which is preliminary data.</text>
</comment>
<dbReference type="InterPro" id="IPR011990">
    <property type="entry name" value="TPR-like_helical_dom_sf"/>
</dbReference>
<dbReference type="PROSITE" id="PS51375">
    <property type="entry name" value="PPR"/>
    <property type="match status" value="1"/>
</dbReference>
<gene>
    <name evidence="3" type="ORF">HK105_204733</name>
</gene>
<keyword evidence="4" id="KW-1185">Reference proteome</keyword>